<evidence type="ECO:0000256" key="14">
    <source>
        <dbReference type="SAM" id="MobiDB-lite"/>
    </source>
</evidence>
<dbReference type="SUPFAM" id="SSF82114">
    <property type="entry name" value="Riboflavin kinase-like"/>
    <property type="match status" value="1"/>
</dbReference>
<protein>
    <recommendedName>
        <fullName evidence="5">Riboflavin kinase</fullName>
        <ecNumber evidence="4">2.7.1.26</ecNumber>
    </recommendedName>
    <alternativeName>
        <fullName evidence="12">Flavin mononucleotide kinase 1</fullName>
    </alternativeName>
</protein>
<dbReference type="GO" id="GO:0005524">
    <property type="term" value="F:ATP binding"/>
    <property type="evidence" value="ECO:0007669"/>
    <property type="project" value="UniProtKB-KW"/>
</dbReference>
<feature type="domain" description="Riboflavin kinase" evidence="15">
    <location>
        <begin position="388"/>
        <end position="536"/>
    </location>
</feature>
<evidence type="ECO:0000256" key="11">
    <source>
        <dbReference type="ARBA" id="ARBA00022840"/>
    </source>
</evidence>
<keyword evidence="8" id="KW-0808">Transferase</keyword>
<evidence type="ECO:0000256" key="2">
    <source>
        <dbReference type="ARBA" id="ARBA00005201"/>
    </source>
</evidence>
<accession>W2RYQ0</accession>
<keyword evidence="9" id="KW-0547">Nucleotide-binding</keyword>
<gene>
    <name evidence="16" type="ORF">HMPREF1541_03567</name>
</gene>
<evidence type="ECO:0000256" key="13">
    <source>
        <dbReference type="ARBA" id="ARBA00047880"/>
    </source>
</evidence>
<evidence type="ECO:0000259" key="15">
    <source>
        <dbReference type="SMART" id="SM00904"/>
    </source>
</evidence>
<comment type="function">
    <text evidence="1">Catalyzes the phosphorylation of riboflavin (vitamin B2) to form flavin mononucleotide (FMN) coenzyme.</text>
</comment>
<organism evidence="16 17">
    <name type="scientific">Cyphellophora europaea (strain CBS 101466)</name>
    <name type="common">Phialophora europaea</name>
    <dbReference type="NCBI Taxonomy" id="1220924"/>
    <lineage>
        <taxon>Eukaryota</taxon>
        <taxon>Fungi</taxon>
        <taxon>Dikarya</taxon>
        <taxon>Ascomycota</taxon>
        <taxon>Pezizomycotina</taxon>
        <taxon>Eurotiomycetes</taxon>
        <taxon>Chaetothyriomycetidae</taxon>
        <taxon>Chaetothyriales</taxon>
        <taxon>Cyphellophoraceae</taxon>
        <taxon>Cyphellophora</taxon>
    </lineage>
</organism>
<dbReference type="InParanoid" id="W2RYQ0"/>
<evidence type="ECO:0000256" key="10">
    <source>
        <dbReference type="ARBA" id="ARBA00022777"/>
    </source>
</evidence>
<evidence type="ECO:0000256" key="1">
    <source>
        <dbReference type="ARBA" id="ARBA00003572"/>
    </source>
</evidence>
<dbReference type="EC" id="2.7.1.26" evidence="4"/>
<dbReference type="HOGENOM" id="CLU_022880_1_0_1"/>
<dbReference type="EMBL" id="KB822719">
    <property type="protein sequence ID" value="ETN41631.1"/>
    <property type="molecule type" value="Genomic_DNA"/>
</dbReference>
<name>W2RYQ0_CYPE1</name>
<feature type="compositionally biased region" description="Pro residues" evidence="14">
    <location>
        <begin position="15"/>
        <end position="25"/>
    </location>
</feature>
<comment type="pathway">
    <text evidence="2">Cofactor biosynthesis; FMN biosynthesis; FMN from riboflavin (ATP route): step 1/1.</text>
</comment>
<dbReference type="Pfam" id="PF01687">
    <property type="entry name" value="Flavokinase"/>
    <property type="match status" value="1"/>
</dbReference>
<proteinExistence type="inferred from homology"/>
<comment type="catalytic activity">
    <reaction evidence="13">
        <text>riboflavin + ATP = FMN + ADP + H(+)</text>
        <dbReference type="Rhea" id="RHEA:14357"/>
        <dbReference type="ChEBI" id="CHEBI:15378"/>
        <dbReference type="ChEBI" id="CHEBI:30616"/>
        <dbReference type="ChEBI" id="CHEBI:57986"/>
        <dbReference type="ChEBI" id="CHEBI:58210"/>
        <dbReference type="ChEBI" id="CHEBI:456216"/>
        <dbReference type="EC" id="2.7.1.26"/>
    </reaction>
</comment>
<evidence type="ECO:0000256" key="5">
    <source>
        <dbReference type="ARBA" id="ARBA00017394"/>
    </source>
</evidence>
<evidence type="ECO:0000313" key="17">
    <source>
        <dbReference type="Proteomes" id="UP000030752"/>
    </source>
</evidence>
<keyword evidence="17" id="KW-1185">Reference proteome</keyword>
<dbReference type="PANTHER" id="PTHR22749:SF6">
    <property type="entry name" value="RIBOFLAVIN KINASE"/>
    <property type="match status" value="1"/>
</dbReference>
<dbReference type="AlphaFoldDB" id="W2RYQ0"/>
<keyword evidence="10" id="KW-0418">Kinase</keyword>
<evidence type="ECO:0000256" key="12">
    <source>
        <dbReference type="ARBA" id="ARBA00029960"/>
    </source>
</evidence>
<dbReference type="RefSeq" id="XP_008716140.1">
    <property type="nucleotide sequence ID" value="XM_008717918.1"/>
</dbReference>
<dbReference type="GeneID" id="19970906"/>
<dbReference type="PANTHER" id="PTHR22749">
    <property type="entry name" value="RIBOFLAVIN KINASE/FMN ADENYLYLTRANSFERASE"/>
    <property type="match status" value="1"/>
</dbReference>
<evidence type="ECO:0000256" key="6">
    <source>
        <dbReference type="ARBA" id="ARBA00022630"/>
    </source>
</evidence>
<dbReference type="InterPro" id="IPR023468">
    <property type="entry name" value="Riboflavin_kinase"/>
</dbReference>
<evidence type="ECO:0000256" key="8">
    <source>
        <dbReference type="ARBA" id="ARBA00022679"/>
    </source>
</evidence>
<dbReference type="InterPro" id="IPR023465">
    <property type="entry name" value="Riboflavin_kinase_dom_sf"/>
</dbReference>
<reference evidence="16 17" key="1">
    <citation type="submission" date="2013-03" db="EMBL/GenBank/DDBJ databases">
        <title>The Genome Sequence of Phialophora europaea CBS 101466.</title>
        <authorList>
            <consortium name="The Broad Institute Genomics Platform"/>
            <person name="Cuomo C."/>
            <person name="de Hoog S."/>
            <person name="Gorbushina A."/>
            <person name="Walker B."/>
            <person name="Young S.K."/>
            <person name="Zeng Q."/>
            <person name="Gargeya S."/>
            <person name="Fitzgerald M."/>
            <person name="Haas B."/>
            <person name="Abouelleil A."/>
            <person name="Allen A.W."/>
            <person name="Alvarado L."/>
            <person name="Arachchi H.M."/>
            <person name="Berlin A.M."/>
            <person name="Chapman S.B."/>
            <person name="Gainer-Dewar J."/>
            <person name="Goldberg J."/>
            <person name="Griggs A."/>
            <person name="Gujja S."/>
            <person name="Hansen M."/>
            <person name="Howarth C."/>
            <person name="Imamovic A."/>
            <person name="Ireland A."/>
            <person name="Larimer J."/>
            <person name="McCowan C."/>
            <person name="Murphy C."/>
            <person name="Pearson M."/>
            <person name="Poon T.W."/>
            <person name="Priest M."/>
            <person name="Roberts A."/>
            <person name="Saif S."/>
            <person name="Shea T."/>
            <person name="Sisk P."/>
            <person name="Sykes S."/>
            <person name="Wortman J."/>
            <person name="Nusbaum C."/>
            <person name="Birren B."/>
        </authorList>
    </citation>
    <scope>NUCLEOTIDE SEQUENCE [LARGE SCALE GENOMIC DNA]</scope>
    <source>
        <strain evidence="16 17">CBS 101466</strain>
    </source>
</reference>
<dbReference type="VEuPathDB" id="FungiDB:HMPREF1541_03567"/>
<keyword evidence="7" id="KW-0288">FMN</keyword>
<comment type="similarity">
    <text evidence="3">Belongs to the flavokinase family.</text>
</comment>
<dbReference type="GO" id="GO:0008531">
    <property type="term" value="F:riboflavin kinase activity"/>
    <property type="evidence" value="ECO:0007669"/>
    <property type="project" value="UniProtKB-EC"/>
</dbReference>
<dbReference type="GO" id="GO:0009231">
    <property type="term" value="P:riboflavin biosynthetic process"/>
    <property type="evidence" value="ECO:0007669"/>
    <property type="project" value="InterPro"/>
</dbReference>
<evidence type="ECO:0000256" key="7">
    <source>
        <dbReference type="ARBA" id="ARBA00022643"/>
    </source>
</evidence>
<keyword evidence="11" id="KW-0067">ATP-binding</keyword>
<evidence type="ECO:0000256" key="9">
    <source>
        <dbReference type="ARBA" id="ARBA00022741"/>
    </source>
</evidence>
<sequence>MEDRRQAQIRRKPVPISPISPPPPYEYTESPVSISAGGQSGYDSTSFDGYIHEPSARPQQYLTVDGHRPPPPIHSLRTTKSSPNLQQPTKKGEAAQKAGKAVATAFEEARHFAGGLVSHPFESTKYYSILRHSHGLVFYSGSYTSIAITVFADRDLPSDRSFWLQRKGWSGNTGLRAGVLFGTHGAWVNVTPSVIAMADQIKQTDERAWQRDISKFIRKAPKKLGSHVPRETAILRIPCDAEDGYLRIVMCSGENGKKTLCPSPVFRLASTSMESSSMRGASLKTMPLEAAVKIGTTVGTQVVNRFAGPYITTAKTFVAGATASVYQPNVTQTLAIQEAYDKSGLSDRLDTMNAQYDQRRGVQDPLLSTGGYDIAAPPIFVGGDDGPTPPFPLRFKGKVVPGQGYSTRLLGLPSANLSGVDSDITLKHSGIYFGYAAIGMSRKLLDERGLDDDWHKAIISITPLPGSQANVVQKKKVVVNILEDFEDANFYDAKLSVMLMGFLRPAPPLHLVQQGPAEVQMMNFRQDMAVTGASLSRPAWAADMTLERVRTASSSRSLTDRYVDVRQGVQNTVDKVPVHWLGIRTEGQGTRDRFVGSGGISIPR</sequence>
<dbReference type="SMART" id="SM00904">
    <property type="entry name" value="Flavokinase"/>
    <property type="match status" value="1"/>
</dbReference>
<feature type="compositionally biased region" description="Polar residues" evidence="14">
    <location>
        <begin position="76"/>
        <end position="88"/>
    </location>
</feature>
<dbReference type="GO" id="GO:0005739">
    <property type="term" value="C:mitochondrion"/>
    <property type="evidence" value="ECO:0007669"/>
    <property type="project" value="TreeGrafter"/>
</dbReference>
<dbReference type="eggNOG" id="ENOG502SKSA">
    <property type="taxonomic scope" value="Eukaryota"/>
</dbReference>
<dbReference type="Gene3D" id="2.40.30.30">
    <property type="entry name" value="Riboflavin kinase-like"/>
    <property type="match status" value="1"/>
</dbReference>
<dbReference type="UniPathway" id="UPA00276">
    <property type="reaction ID" value="UER00406"/>
</dbReference>
<dbReference type="Proteomes" id="UP000030752">
    <property type="component" value="Unassembled WGS sequence"/>
</dbReference>
<dbReference type="STRING" id="1220924.W2RYQ0"/>
<keyword evidence="6" id="KW-0285">Flavoprotein</keyword>
<evidence type="ECO:0000313" key="16">
    <source>
        <dbReference type="EMBL" id="ETN41631.1"/>
    </source>
</evidence>
<dbReference type="OrthoDB" id="276388at2759"/>
<feature type="region of interest" description="Disordered" evidence="14">
    <location>
        <begin position="1"/>
        <end position="94"/>
    </location>
</feature>
<evidence type="ECO:0000256" key="3">
    <source>
        <dbReference type="ARBA" id="ARBA00010108"/>
    </source>
</evidence>
<dbReference type="GO" id="GO:0009398">
    <property type="term" value="P:FMN biosynthetic process"/>
    <property type="evidence" value="ECO:0007669"/>
    <property type="project" value="UniProtKB-UniPathway"/>
</dbReference>
<dbReference type="InterPro" id="IPR015865">
    <property type="entry name" value="Riboflavin_kinase_bac/euk"/>
</dbReference>
<evidence type="ECO:0000256" key="4">
    <source>
        <dbReference type="ARBA" id="ARBA00012105"/>
    </source>
</evidence>